<name>A0A5B0VZ94_9GAMM</name>
<dbReference type="AlphaFoldDB" id="A0A5B0VZ94"/>
<organism evidence="1 2">
    <name type="scientific">Photorhabdus heterorhabditis</name>
    <dbReference type="NCBI Taxonomy" id="880156"/>
    <lineage>
        <taxon>Bacteria</taxon>
        <taxon>Pseudomonadati</taxon>
        <taxon>Pseudomonadota</taxon>
        <taxon>Gammaproteobacteria</taxon>
        <taxon>Enterobacterales</taxon>
        <taxon>Morganellaceae</taxon>
        <taxon>Photorhabdus</taxon>
    </lineage>
</organism>
<accession>A0A5B0VZ94</accession>
<sequence>MARRQAWAPPLTWGPWADLLEHAGGPHPYTVSFDTISQAPSSFDVEIAYAANSGIKNVRTMGPGSYTIQDNDGAGVDRIRFKSHSQGQIITVEY</sequence>
<reference evidence="1 2" key="1">
    <citation type="submission" date="2019-09" db="EMBL/GenBank/DDBJ databases">
        <title>Whole genome sequence of Photorhabdus heterorhabditis strain ETL (Enterobacteriales: Enterobacteriaceae) a bacterial symbiont of Heterorhabditis zealandica strain ETL (Rhabditida: Heterorhabditidae).</title>
        <authorList>
            <person name="Lulamba T.E."/>
            <person name="Serepa-Dlamini M.H."/>
        </authorList>
    </citation>
    <scope>NUCLEOTIDE SEQUENCE [LARGE SCALE GENOMIC DNA]</scope>
    <source>
        <strain evidence="1 2">ETL</strain>
    </source>
</reference>
<evidence type="ECO:0000313" key="1">
    <source>
        <dbReference type="EMBL" id="KAA1179754.1"/>
    </source>
</evidence>
<dbReference type="Proteomes" id="UP000322184">
    <property type="component" value="Unassembled WGS sequence"/>
</dbReference>
<proteinExistence type="predicted"/>
<evidence type="ECO:0000313" key="2">
    <source>
        <dbReference type="Proteomes" id="UP000322184"/>
    </source>
</evidence>
<comment type="caution">
    <text evidence="1">The sequence shown here is derived from an EMBL/GenBank/DDBJ whole genome shotgun (WGS) entry which is preliminary data.</text>
</comment>
<dbReference type="NCBIfam" id="NF041262">
    <property type="entry name" value="colicin_Z_Cterm"/>
    <property type="match status" value="1"/>
</dbReference>
<dbReference type="EMBL" id="VTUW01000046">
    <property type="protein sequence ID" value="KAA1179754.1"/>
    <property type="molecule type" value="Genomic_DNA"/>
</dbReference>
<dbReference type="RefSeq" id="WP_149617363.1">
    <property type="nucleotide sequence ID" value="NZ_CAWPFF010000088.1"/>
</dbReference>
<gene>
    <name evidence="1" type="ORF">F0L16_18150</name>
</gene>
<protein>
    <submittedName>
        <fullName evidence="1">Uncharacterized protein</fullName>
    </submittedName>
</protein>